<organism evidence="2 3">
    <name type="scientific">Phlyctema vagabunda</name>
    <dbReference type="NCBI Taxonomy" id="108571"/>
    <lineage>
        <taxon>Eukaryota</taxon>
        <taxon>Fungi</taxon>
        <taxon>Dikarya</taxon>
        <taxon>Ascomycota</taxon>
        <taxon>Pezizomycotina</taxon>
        <taxon>Leotiomycetes</taxon>
        <taxon>Helotiales</taxon>
        <taxon>Dermateaceae</taxon>
        <taxon>Phlyctema</taxon>
    </lineage>
</organism>
<feature type="region of interest" description="Disordered" evidence="1">
    <location>
        <begin position="1"/>
        <end position="21"/>
    </location>
</feature>
<evidence type="ECO:0000256" key="1">
    <source>
        <dbReference type="SAM" id="MobiDB-lite"/>
    </source>
</evidence>
<feature type="region of interest" description="Disordered" evidence="1">
    <location>
        <begin position="443"/>
        <end position="463"/>
    </location>
</feature>
<name>A0ABR4PI03_9HELO</name>
<evidence type="ECO:0000313" key="2">
    <source>
        <dbReference type="EMBL" id="KAL3422924.1"/>
    </source>
</evidence>
<evidence type="ECO:0000313" key="3">
    <source>
        <dbReference type="Proteomes" id="UP001629113"/>
    </source>
</evidence>
<feature type="compositionally biased region" description="Basic residues" evidence="1">
    <location>
        <begin position="1"/>
        <end position="12"/>
    </location>
</feature>
<feature type="compositionally biased region" description="Gly residues" evidence="1">
    <location>
        <begin position="558"/>
        <end position="571"/>
    </location>
</feature>
<accession>A0ABR4PI03</accession>
<sequence length="593" mass="65869">MMKWFKRKKTKSRNVFEQHQQEDYAPTPRLAAYRTPPAGAEHVAKLAVAPHVLAKIFSFVCPHTQDNSYESCEDSALEDACMLCDLRDLAHCAQVSKLWRNVATTVLYHSIRIDVVHYCEREEILAEKRKRRSKFNRNAEPENTAHARLQLLCRTLRNDASEFAKHVQFLKLAYMTRETSKPDLARTVAVLPNLRYVDLPDGFFSSDPSCTALKQELQASCPDIRKMRYVGGGERSLELLIKGNVWNHLEVLELSRLNVDPTVLRQVLGSLPYLRALKITDMKSFHDGIFQQNNHLPPFPPVVELIFEDTPNLTADGLAYYLSSFETQRRLETLALTSTGVHPSTLHKILSSAHSLRHLSIIETVSASFPTSSEVVPLASESLQTLHYEISASTSANTYSNTTSSYYDYLRSSLVGNGLPMLESLYVRDPEFPETLIDMEPPAPAFASDPDNYLPPPPGSPGFSNGRPMSTFSSNNPFASYAPPLPQHNLGLRQPLEVYSKGLDEMTWNFSSVKPAPGPGRRGSATIPRPTSSHGLTESAARPWVNNARRSLMVANGAGGFLAVPGGGGDGPRPQSSGGENSSKRGSQYDIWR</sequence>
<comment type="caution">
    <text evidence="2">The sequence shown here is derived from an EMBL/GenBank/DDBJ whole genome shotgun (WGS) entry which is preliminary data.</text>
</comment>
<dbReference type="SUPFAM" id="SSF52047">
    <property type="entry name" value="RNI-like"/>
    <property type="match status" value="1"/>
</dbReference>
<protein>
    <submittedName>
        <fullName evidence="2">F-box domain-containing protein</fullName>
    </submittedName>
</protein>
<reference evidence="2 3" key="1">
    <citation type="submission" date="2024-06" db="EMBL/GenBank/DDBJ databases">
        <title>Complete genome of Phlyctema vagabunda strain 19-DSS-EL-015.</title>
        <authorList>
            <person name="Fiorenzani C."/>
        </authorList>
    </citation>
    <scope>NUCLEOTIDE SEQUENCE [LARGE SCALE GENOMIC DNA]</scope>
    <source>
        <strain evidence="2 3">19-DSS-EL-015</strain>
    </source>
</reference>
<keyword evidence="3" id="KW-1185">Reference proteome</keyword>
<gene>
    <name evidence="2" type="ORF">PVAG01_04671</name>
</gene>
<dbReference type="Gene3D" id="3.80.10.10">
    <property type="entry name" value="Ribonuclease Inhibitor"/>
    <property type="match status" value="1"/>
</dbReference>
<dbReference type="Gene3D" id="1.20.1280.50">
    <property type="match status" value="1"/>
</dbReference>
<dbReference type="EMBL" id="JBFCZG010000004">
    <property type="protein sequence ID" value="KAL3422924.1"/>
    <property type="molecule type" value="Genomic_DNA"/>
</dbReference>
<feature type="region of interest" description="Disordered" evidence="1">
    <location>
        <begin position="512"/>
        <end position="540"/>
    </location>
</feature>
<dbReference type="InterPro" id="IPR032675">
    <property type="entry name" value="LRR_dom_sf"/>
</dbReference>
<dbReference type="Proteomes" id="UP001629113">
    <property type="component" value="Unassembled WGS sequence"/>
</dbReference>
<feature type="region of interest" description="Disordered" evidence="1">
    <location>
        <begin position="558"/>
        <end position="593"/>
    </location>
</feature>
<proteinExistence type="predicted"/>